<evidence type="ECO:0000256" key="1">
    <source>
        <dbReference type="SAM" id="SignalP"/>
    </source>
</evidence>
<comment type="caution">
    <text evidence="2">The sequence shown here is derived from an EMBL/GenBank/DDBJ whole genome shotgun (WGS) entry which is preliminary data.</text>
</comment>
<dbReference type="InterPro" id="IPR011990">
    <property type="entry name" value="TPR-like_helical_dom_sf"/>
</dbReference>
<dbReference type="SUPFAM" id="SSF81901">
    <property type="entry name" value="HCP-like"/>
    <property type="match status" value="1"/>
</dbReference>
<gene>
    <name evidence="2" type="ORF">DNK44_21755</name>
</gene>
<dbReference type="PANTHER" id="PTHR11102">
    <property type="entry name" value="SEL-1-LIKE PROTEIN"/>
    <property type="match status" value="1"/>
</dbReference>
<sequence>MTMIQRMFSIACKAPTILALATVIPLLTACGPSPDDALLQQAKTGDPIVQDALALAYSNLEQYGKAVQWWTRAAKQGHAPAQVNLGLMYHAGTGTSRDLVEARRWYQAAAEQGDADGQHNLALLYRRGEGGKRNASKAAAWYLQAAQQGRAISMTELGEMYAAGEGVPQDQAQALSWWRKAASHGHSGGWVHLADAYARGDGVSPNRELAYAMLQRAEASGLEGRSAEWYEQIESQREALLAFGLGHFTLMEHAKQLEREGQVDAALADPPSG</sequence>
<dbReference type="AlphaFoldDB" id="A0A4Q9QWQ9"/>
<evidence type="ECO:0000313" key="2">
    <source>
        <dbReference type="EMBL" id="TBU86943.1"/>
    </source>
</evidence>
<dbReference type="InterPro" id="IPR006597">
    <property type="entry name" value="Sel1-like"/>
</dbReference>
<feature type="signal peptide" evidence="1">
    <location>
        <begin position="1"/>
        <end position="29"/>
    </location>
</feature>
<accession>A0A4Q9QWQ9</accession>
<protein>
    <submittedName>
        <fullName evidence="2">Sel1 repeat family protein</fullName>
    </submittedName>
</protein>
<organism evidence="2 3">
    <name type="scientific">Phytopseudomonas dryadis</name>
    <dbReference type="NCBI Taxonomy" id="2487520"/>
    <lineage>
        <taxon>Bacteria</taxon>
        <taxon>Pseudomonadati</taxon>
        <taxon>Pseudomonadota</taxon>
        <taxon>Gammaproteobacteria</taxon>
        <taxon>Pseudomonadales</taxon>
        <taxon>Pseudomonadaceae</taxon>
        <taxon>Phytopseudomonas</taxon>
    </lineage>
</organism>
<dbReference type="Gene3D" id="1.25.40.10">
    <property type="entry name" value="Tetratricopeptide repeat domain"/>
    <property type="match status" value="2"/>
</dbReference>
<dbReference type="PROSITE" id="PS51257">
    <property type="entry name" value="PROKAR_LIPOPROTEIN"/>
    <property type="match status" value="1"/>
</dbReference>
<dbReference type="Proteomes" id="UP000293172">
    <property type="component" value="Unassembled WGS sequence"/>
</dbReference>
<dbReference type="SMART" id="SM00671">
    <property type="entry name" value="SEL1"/>
    <property type="match status" value="5"/>
</dbReference>
<dbReference type="InterPro" id="IPR050767">
    <property type="entry name" value="Sel1_AlgK"/>
</dbReference>
<reference evidence="2 3" key="1">
    <citation type="submission" date="2018-06" db="EMBL/GenBank/DDBJ databases">
        <title>Three novel Pseudomonas species isolated from symptomatic oak.</title>
        <authorList>
            <person name="Bueno-Gonzalez V."/>
            <person name="Brady C."/>
        </authorList>
    </citation>
    <scope>NUCLEOTIDE SEQUENCE [LARGE SCALE GENOMIC DNA]</scope>
    <source>
        <strain evidence="2 3">P6B</strain>
    </source>
</reference>
<dbReference type="PANTHER" id="PTHR11102:SF160">
    <property type="entry name" value="ERAD-ASSOCIATED E3 UBIQUITIN-PROTEIN LIGASE COMPONENT HRD3"/>
    <property type="match status" value="1"/>
</dbReference>
<evidence type="ECO:0000313" key="3">
    <source>
        <dbReference type="Proteomes" id="UP000293172"/>
    </source>
</evidence>
<dbReference type="RefSeq" id="WP_131199015.1">
    <property type="nucleotide sequence ID" value="NZ_QJUL01000044.1"/>
</dbReference>
<proteinExistence type="predicted"/>
<name>A0A4Q9QWQ9_9GAMM</name>
<dbReference type="Pfam" id="PF08238">
    <property type="entry name" value="Sel1"/>
    <property type="match status" value="5"/>
</dbReference>
<dbReference type="OrthoDB" id="9792653at2"/>
<dbReference type="EMBL" id="QJUL01000044">
    <property type="protein sequence ID" value="TBU86943.1"/>
    <property type="molecule type" value="Genomic_DNA"/>
</dbReference>
<feature type="chain" id="PRO_5020765668" evidence="1">
    <location>
        <begin position="30"/>
        <end position="273"/>
    </location>
</feature>
<keyword evidence="1" id="KW-0732">Signal</keyword>